<dbReference type="EnsemblPlants" id="OMERI04G25650.1">
    <property type="protein sequence ID" value="OMERI04G25650.1"/>
    <property type="gene ID" value="OMERI04G25650"/>
</dbReference>
<dbReference type="AlphaFoldDB" id="A0A0E0DKG4"/>
<evidence type="ECO:0000313" key="3">
    <source>
        <dbReference type="Proteomes" id="UP000008021"/>
    </source>
</evidence>
<dbReference type="Gramene" id="OMERI04G25650.1">
    <property type="protein sequence ID" value="OMERI04G25650.1"/>
    <property type="gene ID" value="OMERI04G25650"/>
</dbReference>
<protein>
    <submittedName>
        <fullName evidence="2">Uncharacterized protein</fullName>
    </submittedName>
</protein>
<feature type="region of interest" description="Disordered" evidence="1">
    <location>
        <begin position="85"/>
        <end position="104"/>
    </location>
</feature>
<name>A0A0E0DKG4_9ORYZ</name>
<dbReference type="HOGENOM" id="CLU_2254434_0_0_1"/>
<proteinExistence type="predicted"/>
<keyword evidence="3" id="KW-1185">Reference proteome</keyword>
<evidence type="ECO:0000256" key="1">
    <source>
        <dbReference type="SAM" id="MobiDB-lite"/>
    </source>
</evidence>
<evidence type="ECO:0000313" key="2">
    <source>
        <dbReference type="EnsemblPlants" id="OMERI04G25650.1"/>
    </source>
</evidence>
<feature type="region of interest" description="Disordered" evidence="1">
    <location>
        <begin position="34"/>
        <end position="54"/>
    </location>
</feature>
<organism evidence="2">
    <name type="scientific">Oryza meridionalis</name>
    <dbReference type="NCBI Taxonomy" id="40149"/>
    <lineage>
        <taxon>Eukaryota</taxon>
        <taxon>Viridiplantae</taxon>
        <taxon>Streptophyta</taxon>
        <taxon>Embryophyta</taxon>
        <taxon>Tracheophyta</taxon>
        <taxon>Spermatophyta</taxon>
        <taxon>Magnoliopsida</taxon>
        <taxon>Liliopsida</taxon>
        <taxon>Poales</taxon>
        <taxon>Poaceae</taxon>
        <taxon>BOP clade</taxon>
        <taxon>Oryzoideae</taxon>
        <taxon>Oryzeae</taxon>
        <taxon>Oryzinae</taxon>
        <taxon>Oryza</taxon>
    </lineage>
</organism>
<sequence>MPWHDFAPPSGSSPAGEGFASLSRSALHLAREISEPSIRSDGSDLPSVGPPLSITLRLMGRGSASDRPRTCGPCSAARLAGPLIDSARRRMGQPKFGPALEDLG</sequence>
<dbReference type="Proteomes" id="UP000008021">
    <property type="component" value="Chromosome 4"/>
</dbReference>
<reference evidence="2" key="1">
    <citation type="submission" date="2015-04" db="UniProtKB">
        <authorList>
            <consortium name="EnsemblPlants"/>
        </authorList>
    </citation>
    <scope>IDENTIFICATION</scope>
</reference>
<accession>A0A0E0DKG4</accession>
<reference evidence="2" key="2">
    <citation type="submission" date="2018-05" db="EMBL/GenBank/DDBJ databases">
        <title>OmerRS3 (Oryza meridionalis Reference Sequence Version 3).</title>
        <authorList>
            <person name="Zhang J."/>
            <person name="Kudrna D."/>
            <person name="Lee S."/>
            <person name="Talag J."/>
            <person name="Welchert J."/>
            <person name="Wing R.A."/>
        </authorList>
    </citation>
    <scope>NUCLEOTIDE SEQUENCE [LARGE SCALE GENOMIC DNA]</scope>
    <source>
        <strain evidence="2">cv. OR44</strain>
    </source>
</reference>